<evidence type="ECO:0000256" key="3">
    <source>
        <dbReference type="SAM" id="Phobius"/>
    </source>
</evidence>
<dbReference type="Pfam" id="PF00501">
    <property type="entry name" value="AMP-binding"/>
    <property type="match status" value="1"/>
</dbReference>
<evidence type="ECO:0000313" key="5">
    <source>
        <dbReference type="EMBL" id="MCA6063368.1"/>
    </source>
</evidence>
<feature type="transmembrane region" description="Helical" evidence="3">
    <location>
        <begin position="70"/>
        <end position="97"/>
    </location>
</feature>
<organism evidence="5 6">
    <name type="scientific">Thalassolituus marinus</name>
    <dbReference type="NCBI Taxonomy" id="671053"/>
    <lineage>
        <taxon>Bacteria</taxon>
        <taxon>Pseudomonadati</taxon>
        <taxon>Pseudomonadota</taxon>
        <taxon>Gammaproteobacteria</taxon>
        <taxon>Oceanospirillales</taxon>
        <taxon>Oceanospirillaceae</taxon>
        <taxon>Thalassolituus</taxon>
    </lineage>
</organism>
<dbReference type="PANTHER" id="PTHR43201">
    <property type="entry name" value="ACYL-COA SYNTHETASE"/>
    <property type="match status" value="1"/>
</dbReference>
<dbReference type="InterPro" id="IPR000873">
    <property type="entry name" value="AMP-dep_synth/lig_dom"/>
</dbReference>
<keyword evidence="3" id="KW-0472">Membrane</keyword>
<dbReference type="InterPro" id="IPR042099">
    <property type="entry name" value="ANL_N_sf"/>
</dbReference>
<protein>
    <submittedName>
        <fullName evidence="5">AMP-binding protein</fullName>
    </submittedName>
</protein>
<keyword evidence="3" id="KW-0812">Transmembrane</keyword>
<keyword evidence="6" id="KW-1185">Reference proteome</keyword>
<gene>
    <name evidence="5" type="ORF">I9W95_07090</name>
</gene>
<feature type="transmembrane region" description="Helical" evidence="3">
    <location>
        <begin position="109"/>
        <end position="129"/>
    </location>
</feature>
<accession>A0ABS7ZQA3</accession>
<keyword evidence="3" id="KW-1133">Transmembrane helix</keyword>
<feature type="domain" description="AMP-dependent synthetase/ligase" evidence="4">
    <location>
        <begin position="19"/>
        <end position="402"/>
    </location>
</feature>
<evidence type="ECO:0000256" key="1">
    <source>
        <dbReference type="ARBA" id="ARBA00006432"/>
    </source>
</evidence>
<dbReference type="Gene3D" id="3.40.50.12780">
    <property type="entry name" value="N-terminal domain of ligase-like"/>
    <property type="match status" value="1"/>
</dbReference>
<dbReference type="Proteomes" id="UP000714380">
    <property type="component" value="Unassembled WGS sequence"/>
</dbReference>
<evidence type="ECO:0000259" key="4">
    <source>
        <dbReference type="Pfam" id="PF00501"/>
    </source>
</evidence>
<name>A0ABS7ZQA3_9GAMM</name>
<evidence type="ECO:0000313" key="6">
    <source>
        <dbReference type="Proteomes" id="UP000714380"/>
    </source>
</evidence>
<dbReference type="SUPFAM" id="SSF56801">
    <property type="entry name" value="Acetyl-CoA synthetase-like"/>
    <property type="match status" value="1"/>
</dbReference>
<evidence type="ECO:0000256" key="2">
    <source>
        <dbReference type="ARBA" id="ARBA00022598"/>
    </source>
</evidence>
<proteinExistence type="inferred from homology"/>
<dbReference type="RefSeq" id="WP_225673315.1">
    <property type="nucleotide sequence ID" value="NZ_JAEDAH010000036.1"/>
</dbReference>
<reference evidence="5 6" key="1">
    <citation type="submission" date="2020-12" db="EMBL/GenBank/DDBJ databases">
        <title>Novel Thalassolituus-related marine hydrocarbonoclastic bacteria mediated algae-derived hydrocarbons mineralization in twilight zone of the northern South China Sea.</title>
        <authorList>
            <person name="Dong C."/>
        </authorList>
    </citation>
    <scope>NUCLEOTIDE SEQUENCE [LARGE SCALE GENOMIC DNA]</scope>
    <source>
        <strain evidence="5 6">IMCC1826</strain>
    </source>
</reference>
<dbReference type="PANTHER" id="PTHR43201:SF5">
    <property type="entry name" value="MEDIUM-CHAIN ACYL-COA LIGASE ACSF2, MITOCHONDRIAL"/>
    <property type="match status" value="1"/>
</dbReference>
<dbReference type="EMBL" id="JAEDAH010000036">
    <property type="protein sequence ID" value="MCA6063368.1"/>
    <property type="molecule type" value="Genomic_DNA"/>
</dbReference>
<comment type="similarity">
    <text evidence="1">Belongs to the ATP-dependent AMP-binding enzyme family.</text>
</comment>
<dbReference type="PROSITE" id="PS00455">
    <property type="entry name" value="AMP_BINDING"/>
    <property type="match status" value="1"/>
</dbReference>
<comment type="caution">
    <text evidence="5">The sequence shown here is derived from an EMBL/GenBank/DDBJ whole genome shotgun (WGS) entry which is preliminary data.</text>
</comment>
<dbReference type="InterPro" id="IPR020845">
    <property type="entry name" value="AMP-binding_CS"/>
</dbReference>
<keyword evidence="2" id="KW-0436">Ligase</keyword>
<sequence length="553" mass="60655">MNADVPLLNNHNFIWRFLRCAQQQPDKTAIVFTADSGTDEDSISFQGMHREAAYWQAFFYAKNLQPGDRVVLAIAPGILLYTLITGLLAAGMVPVFIDAGMGRRKVRQALQDANASAVISSLAVLRWFWLIPELRGCQRFAVDGFFPGVRRLPVAQAVGARDDRTRQLRLIDGGRHAHGLISFTSGSTGRPKGADRTHDSLQQQHQAIRAHWPDAVDDVDCPCFPVMVLHNLSCGMTSVMPAVNFAAPGELSQEQAARTVAALQQWRVTRVSGAPAYMSALCDYLHAQQLVMEQVRSVIVGGATVSRTLAGKIQQCFPNAWGRIAYGSTEAEPVAAVTLEDYLQADGAAGYLVGAPVEGTEVLISHSLPADHATEDMVTQGQCQPYECGEILVAGLHVLRGYVNHPQAEAENKIPRNGSLYPVWHRTGDTGFFDSDGRLWLTGRVRDLIRCGELVIQPLVVEQQLDVLEGVQRCALVQSSEGKLLLFIQSEKTLAELMPVVRPLLMEAGIASLTLKRLARMPVDSRHNSKLDRPLLREDASSLSVLEHHHVLC</sequence>